<evidence type="ECO:0000313" key="2">
    <source>
        <dbReference type="Proteomes" id="UP001595556"/>
    </source>
</evidence>
<dbReference type="InterPro" id="IPR032675">
    <property type="entry name" value="LRR_dom_sf"/>
</dbReference>
<proteinExistence type="predicted"/>
<evidence type="ECO:0008006" key="3">
    <source>
        <dbReference type="Google" id="ProtNLM"/>
    </source>
</evidence>
<evidence type="ECO:0000313" key="1">
    <source>
        <dbReference type="EMBL" id="MFC3147578.1"/>
    </source>
</evidence>
<reference evidence="2" key="1">
    <citation type="journal article" date="2019" name="Int. J. Syst. Evol. Microbiol.">
        <title>The Global Catalogue of Microorganisms (GCM) 10K type strain sequencing project: providing services to taxonomists for standard genome sequencing and annotation.</title>
        <authorList>
            <consortium name="The Broad Institute Genomics Platform"/>
            <consortium name="The Broad Institute Genome Sequencing Center for Infectious Disease"/>
            <person name="Wu L."/>
            <person name="Ma J."/>
        </authorList>
    </citation>
    <scope>NUCLEOTIDE SEQUENCE [LARGE SCALE GENOMIC DNA]</scope>
    <source>
        <strain evidence="2">KCTC 52168</strain>
    </source>
</reference>
<dbReference type="Gene3D" id="3.80.10.10">
    <property type="entry name" value="Ribonuclease Inhibitor"/>
    <property type="match status" value="1"/>
</dbReference>
<keyword evidence="2" id="KW-1185">Reference proteome</keyword>
<dbReference type="Proteomes" id="UP001595556">
    <property type="component" value="Unassembled WGS sequence"/>
</dbReference>
<comment type="caution">
    <text evidence="1">The sequence shown here is derived from an EMBL/GenBank/DDBJ whole genome shotgun (WGS) entry which is preliminary data.</text>
</comment>
<gene>
    <name evidence="1" type="ORF">ACFOEN_07985</name>
</gene>
<protein>
    <recommendedName>
        <fullName evidence="3">Internalin-A</fullName>
    </recommendedName>
</protein>
<dbReference type="SUPFAM" id="SSF52047">
    <property type="entry name" value="RNI-like"/>
    <property type="match status" value="1"/>
</dbReference>
<sequence length="280" mass="31019">MTTPTPDEKGYYRIDQEPITPVIELLRTLETIPKLSITGIQTVGIDHAREMRRLKAVDQVWLWCNTTRDALSELVMLPGLRVLDVLSLEGSARLSGFSHATALEEVRINHYLKAEDVLDVAGCSTIKELGIQSATLTPAVVDALIALPNLASLDVEGTNLDDPMLECLCSKRSLTQLDIGATAITRRGLTAVCASMPQLHSLDLWSTKLTLDDLQLLTKLPKLEYLSVGDLEGLCDWDQVLLTRLLLDLPALKRVWIDGVEIDNAHREMLSTKLERVMVT</sequence>
<accession>A0ABV7H4M2</accession>
<organism evidence="1 2">
    <name type="scientific">Piscinibacterium candidicorallinum</name>
    <dbReference type="NCBI Taxonomy" id="1793872"/>
    <lineage>
        <taxon>Bacteria</taxon>
        <taxon>Pseudomonadati</taxon>
        <taxon>Pseudomonadota</taxon>
        <taxon>Betaproteobacteria</taxon>
        <taxon>Burkholderiales</taxon>
        <taxon>Piscinibacterium</taxon>
    </lineage>
</organism>
<dbReference type="EMBL" id="JBHRTI010000004">
    <property type="protein sequence ID" value="MFC3147578.1"/>
    <property type="molecule type" value="Genomic_DNA"/>
</dbReference>
<name>A0ABV7H4M2_9BURK</name>
<dbReference type="RefSeq" id="WP_377302814.1">
    <property type="nucleotide sequence ID" value="NZ_JBHRTI010000004.1"/>
</dbReference>